<keyword evidence="6 12" id="KW-0067">ATP-binding</keyword>
<dbReference type="InterPro" id="IPR003439">
    <property type="entry name" value="ABC_transporter-like_ATP-bd"/>
</dbReference>
<feature type="domain" description="ABC transporter" evidence="11">
    <location>
        <begin position="55"/>
        <end position="293"/>
    </location>
</feature>
<feature type="transmembrane region" description="Helical" evidence="10">
    <location>
        <begin position="838"/>
        <end position="858"/>
    </location>
</feature>
<dbReference type="SMART" id="SM00382">
    <property type="entry name" value="AAA"/>
    <property type="match status" value="2"/>
</dbReference>
<feature type="compositionally biased region" description="Basic and acidic residues" evidence="9">
    <location>
        <begin position="426"/>
        <end position="436"/>
    </location>
</feature>
<gene>
    <name evidence="12" type="ORF">HHJ74_06835</name>
</gene>
<dbReference type="Pfam" id="PF02361">
    <property type="entry name" value="CbiQ"/>
    <property type="match status" value="1"/>
</dbReference>
<evidence type="ECO:0000256" key="1">
    <source>
        <dbReference type="ARBA" id="ARBA00004141"/>
    </source>
</evidence>
<evidence type="ECO:0000259" key="11">
    <source>
        <dbReference type="PROSITE" id="PS50893"/>
    </source>
</evidence>
<keyword evidence="8 10" id="KW-0472">Membrane</keyword>
<evidence type="ECO:0000256" key="4">
    <source>
        <dbReference type="ARBA" id="ARBA00022692"/>
    </source>
</evidence>
<keyword evidence="7 10" id="KW-1133">Transmembrane helix</keyword>
<dbReference type="GO" id="GO:0043190">
    <property type="term" value="C:ATP-binding cassette (ABC) transporter complex"/>
    <property type="evidence" value="ECO:0007669"/>
    <property type="project" value="TreeGrafter"/>
</dbReference>
<protein>
    <submittedName>
        <fullName evidence="12">ATP-binding cassette domain-containing protein</fullName>
    </submittedName>
</protein>
<evidence type="ECO:0000313" key="13">
    <source>
        <dbReference type="Proteomes" id="UP000582487"/>
    </source>
</evidence>
<dbReference type="RefSeq" id="WP_004015917.1">
    <property type="nucleotide sequence ID" value="NZ_JABCUT010000002.1"/>
</dbReference>
<feature type="transmembrane region" description="Helical" evidence="10">
    <location>
        <begin position="967"/>
        <end position="983"/>
    </location>
</feature>
<feature type="transmembrane region" description="Helical" evidence="10">
    <location>
        <begin position="755"/>
        <end position="774"/>
    </location>
</feature>
<dbReference type="GO" id="GO:0016887">
    <property type="term" value="F:ATP hydrolysis activity"/>
    <property type="evidence" value="ECO:0007669"/>
    <property type="project" value="InterPro"/>
</dbReference>
<feature type="transmembrane region" description="Helical" evidence="10">
    <location>
        <begin position="780"/>
        <end position="799"/>
    </location>
</feature>
<dbReference type="PROSITE" id="PS00211">
    <property type="entry name" value="ABC_TRANSPORTER_1"/>
    <property type="match status" value="1"/>
</dbReference>
<dbReference type="InterPro" id="IPR027417">
    <property type="entry name" value="P-loop_NTPase"/>
</dbReference>
<feature type="transmembrane region" description="Helical" evidence="10">
    <location>
        <begin position="806"/>
        <end position="826"/>
    </location>
</feature>
<dbReference type="CDD" id="cd16914">
    <property type="entry name" value="EcfT"/>
    <property type="match status" value="1"/>
</dbReference>
<dbReference type="SUPFAM" id="SSF52540">
    <property type="entry name" value="P-loop containing nucleoside triphosphate hydrolases"/>
    <property type="match status" value="2"/>
</dbReference>
<reference evidence="12 13" key="1">
    <citation type="submission" date="2020-04" db="EMBL/GenBank/DDBJ databases">
        <title>Antimicrobial susceptibility and clonality of vaginal-derived multi-drug resistant Mobiluncus isolates in China.</title>
        <authorList>
            <person name="Zhang X."/>
        </authorList>
    </citation>
    <scope>NUCLEOTIDE SEQUENCE [LARGE SCALE GENOMIC DNA]</scope>
    <source>
        <strain evidence="12 13">7</strain>
    </source>
</reference>
<dbReference type="AlphaFoldDB" id="A0A848RDJ4"/>
<evidence type="ECO:0000256" key="7">
    <source>
        <dbReference type="ARBA" id="ARBA00022989"/>
    </source>
</evidence>
<feature type="domain" description="ABC transporter" evidence="11">
    <location>
        <begin position="452"/>
        <end position="673"/>
    </location>
</feature>
<dbReference type="InterPro" id="IPR003593">
    <property type="entry name" value="AAA+_ATPase"/>
</dbReference>
<organism evidence="12 13">
    <name type="scientific">Mobiluncus mulieris</name>
    <dbReference type="NCBI Taxonomy" id="2052"/>
    <lineage>
        <taxon>Bacteria</taxon>
        <taxon>Bacillati</taxon>
        <taxon>Actinomycetota</taxon>
        <taxon>Actinomycetes</taxon>
        <taxon>Actinomycetales</taxon>
        <taxon>Actinomycetaceae</taxon>
        <taxon>Mobiluncus</taxon>
    </lineage>
</organism>
<dbReference type="PANTHER" id="PTHR43553:SF24">
    <property type="entry name" value="ENERGY-COUPLING FACTOR TRANSPORTER ATP-BINDING PROTEIN ECFA1"/>
    <property type="match status" value="1"/>
</dbReference>
<comment type="similarity">
    <text evidence="2">Belongs to the ABC transporter superfamily.</text>
</comment>
<dbReference type="InterPro" id="IPR015856">
    <property type="entry name" value="ABC_transpr_CbiO/EcfA_su"/>
</dbReference>
<comment type="subcellular location">
    <subcellularLocation>
        <location evidence="1">Membrane</location>
        <topology evidence="1">Multi-pass membrane protein</topology>
    </subcellularLocation>
</comment>
<evidence type="ECO:0000256" key="2">
    <source>
        <dbReference type="ARBA" id="ARBA00005417"/>
    </source>
</evidence>
<dbReference type="GO" id="GO:0005524">
    <property type="term" value="F:ATP binding"/>
    <property type="evidence" value="ECO:0007669"/>
    <property type="project" value="UniProtKB-KW"/>
</dbReference>
<dbReference type="InterPro" id="IPR017871">
    <property type="entry name" value="ABC_transporter-like_CS"/>
</dbReference>
<name>A0A848RDJ4_9ACTO</name>
<evidence type="ECO:0000313" key="12">
    <source>
        <dbReference type="EMBL" id="NMW93409.1"/>
    </source>
</evidence>
<dbReference type="EMBL" id="JABCUV010000006">
    <property type="protein sequence ID" value="NMW93409.1"/>
    <property type="molecule type" value="Genomic_DNA"/>
</dbReference>
<feature type="compositionally biased region" description="Basic and acidic residues" evidence="9">
    <location>
        <begin position="710"/>
        <end position="720"/>
    </location>
</feature>
<dbReference type="InterPro" id="IPR003339">
    <property type="entry name" value="ABC/ECF_trnsptr_transmembrane"/>
</dbReference>
<evidence type="ECO:0000256" key="9">
    <source>
        <dbReference type="SAM" id="MobiDB-lite"/>
    </source>
</evidence>
<comment type="caution">
    <text evidence="12">The sequence shown here is derived from an EMBL/GenBank/DDBJ whole genome shotgun (WGS) entry which is preliminary data.</text>
</comment>
<dbReference type="PANTHER" id="PTHR43553">
    <property type="entry name" value="HEAVY METAL TRANSPORTER"/>
    <property type="match status" value="1"/>
</dbReference>
<sequence length="984" mass="104880">MSATPDLRTRSSFGVSAVGGTGVHEAPAGISGESAETGLAPRETEATGNTAQVTVKGLSVRYLGQDKWVLDEVNLAHLAGQVTAIVGPSGCGKTTLVRTICGLIPHCLPSEYVGSVRVNGTEIADASVQFLAENVAYVGQNPDAAVITRSVHDDIAFPLQNLCVPVEEIEARVVEATRLVGLTDRLWDDPWILSGGGRQRLAIAAAAVTRPKLLVLDEPTSTIDTQGRVEFYDLVARLVSDGTGVVLIDHDLDPVLPICDQVIALDSGGRIIAAGSPREVFFGHSAALAECGIWLPRAVRFGANPRCVKPGGVGGGGGSGGAAARDAHTCGTEVGRVAAAEPHEPHAKRRRRLSNSDDSLLPPEHQNKTPQSRTRVAHSLRPCSDEGEAPPLTCAEAGIELPQLSDLCDEQVSYWRKTTAEDGTETWERESGKEEWNAAAGAGKSERNRGGDQGEALVWLEDFEVPGRSPAIDLELHGGEFVAIVGPNGSGKTSILSALAGLVRFRATRAQIAGKPPARGRHRVGYVFQNPEHQMVASTVERELAVGGTSPETVAELLENFHLTQVRTQHPLTLSGGQLRRLSVATMVAEKRQVIVLDEPTYGQDWANTCELMDFIQQLRADGRVVLMATHDLELALANCTHLVALPQPASITTSARETPDATSSVAPAAPTIAAPAAPAALAESGRDVDSDESVISRQPLMNQGKTNHPHNDKPQPNHLEARDFNVAPVATFTTVTALASVAPRPRKRAGLFTGLNPVTLFVALLPLMVMIFVLQNLRFNLVLLALGSLACLAARAGWGRTALCVLLPWVVSGLLLFSLSRAGAVEGISKVYSIHDAPSAATGVGALLGLVLVSGIATDPQDLLITLSTTFKVPYRVTSAGTAAVAFVARFTQDFRLLRVAKALRGIGKRFGPLGSVQRWVASLVPLMILAVQHGERVALSMDSRGFGARPQRTELHQVRWRVRDWVLMVLLWGICVPLWVWL</sequence>
<dbReference type="InterPro" id="IPR050095">
    <property type="entry name" value="ECF_ABC_transporter_ATP-bd"/>
</dbReference>
<keyword evidence="3" id="KW-0813">Transport</keyword>
<evidence type="ECO:0000256" key="3">
    <source>
        <dbReference type="ARBA" id="ARBA00022448"/>
    </source>
</evidence>
<proteinExistence type="inferred from homology"/>
<dbReference type="PROSITE" id="PS50893">
    <property type="entry name" value="ABC_TRANSPORTER_2"/>
    <property type="match status" value="2"/>
</dbReference>
<dbReference type="GO" id="GO:0042626">
    <property type="term" value="F:ATPase-coupled transmembrane transporter activity"/>
    <property type="evidence" value="ECO:0007669"/>
    <property type="project" value="TreeGrafter"/>
</dbReference>
<feature type="region of interest" description="Disordered" evidence="9">
    <location>
        <begin position="420"/>
        <end position="451"/>
    </location>
</feature>
<dbReference type="Pfam" id="PF00005">
    <property type="entry name" value="ABC_tran"/>
    <property type="match status" value="2"/>
</dbReference>
<dbReference type="Proteomes" id="UP000582487">
    <property type="component" value="Unassembled WGS sequence"/>
</dbReference>
<evidence type="ECO:0000256" key="8">
    <source>
        <dbReference type="ARBA" id="ARBA00023136"/>
    </source>
</evidence>
<accession>A0A848RDJ4</accession>
<dbReference type="CDD" id="cd03225">
    <property type="entry name" value="ABC_cobalt_CbiO_domain1"/>
    <property type="match status" value="2"/>
</dbReference>
<evidence type="ECO:0000256" key="5">
    <source>
        <dbReference type="ARBA" id="ARBA00022741"/>
    </source>
</evidence>
<feature type="region of interest" description="Disordered" evidence="9">
    <location>
        <begin position="340"/>
        <end position="388"/>
    </location>
</feature>
<evidence type="ECO:0000256" key="6">
    <source>
        <dbReference type="ARBA" id="ARBA00022840"/>
    </source>
</evidence>
<dbReference type="Gene3D" id="3.40.50.300">
    <property type="entry name" value="P-loop containing nucleotide triphosphate hydrolases"/>
    <property type="match status" value="2"/>
</dbReference>
<feature type="region of interest" description="Disordered" evidence="9">
    <location>
        <begin position="700"/>
        <end position="720"/>
    </location>
</feature>
<evidence type="ECO:0000256" key="10">
    <source>
        <dbReference type="SAM" id="Phobius"/>
    </source>
</evidence>
<feature type="region of interest" description="Disordered" evidence="9">
    <location>
        <begin position="1"/>
        <end position="48"/>
    </location>
</feature>
<keyword evidence="4 10" id="KW-0812">Transmembrane</keyword>
<keyword evidence="5" id="KW-0547">Nucleotide-binding</keyword>